<dbReference type="RefSeq" id="WP_177213229.1">
    <property type="nucleotide sequence ID" value="NZ_FORH01000009.1"/>
</dbReference>
<dbReference type="EMBL" id="FORH01000009">
    <property type="protein sequence ID" value="SFK11150.1"/>
    <property type="molecule type" value="Genomic_DNA"/>
</dbReference>
<dbReference type="AlphaFoldDB" id="A0A1I3WV33"/>
<keyword evidence="1" id="KW-0732">Signal</keyword>
<sequence length="228" mass="24686">MRSFLSTLLAASVLILAGCGNDATGQRSKATLQELSGLAKTVVGKKAAPSAPADPNVMIANTLKTFEGEPLMFALREKTGAYGIASIYGQNGPVTTWATHDLTSFSLKQGMLVATRGFGNDLMSVEDGGAVRMITARRAGSVQKTYRFLDGQDRTNRLILNCEIVPGELQPVQTGEISTSAQLVRETCRMGTFKFTNTYWVDGSSRVVQSVQWAGSKNGVLIFRRLRW</sequence>
<evidence type="ECO:0000256" key="1">
    <source>
        <dbReference type="SAM" id="SignalP"/>
    </source>
</evidence>
<dbReference type="Proteomes" id="UP000199630">
    <property type="component" value="Unassembled WGS sequence"/>
</dbReference>
<feature type="chain" id="PRO_5011704831" evidence="1">
    <location>
        <begin position="18"/>
        <end position="228"/>
    </location>
</feature>
<dbReference type="Pfam" id="PF11102">
    <property type="entry name" value="YjbF"/>
    <property type="match status" value="1"/>
</dbReference>
<protein>
    <submittedName>
        <fullName evidence="2">Group 4 capsule polysaccharide lipoprotein gfcB, YjbF</fullName>
    </submittedName>
</protein>
<keyword evidence="3" id="KW-1185">Reference proteome</keyword>
<feature type="signal peptide" evidence="1">
    <location>
        <begin position="1"/>
        <end position="17"/>
    </location>
</feature>
<accession>A0A1I3WV33</accession>
<name>A0A1I3WV33_9RHOB</name>
<dbReference type="Gene3D" id="2.40.360.10">
    <property type="entry name" value="YmcC-like"/>
    <property type="match status" value="1"/>
</dbReference>
<dbReference type="InterPro" id="IPR023373">
    <property type="entry name" value="YmcC_sf"/>
</dbReference>
<dbReference type="PROSITE" id="PS51257">
    <property type="entry name" value="PROKAR_LIPOPROTEIN"/>
    <property type="match status" value="1"/>
</dbReference>
<dbReference type="STRING" id="588602.SAMN04487991_3855"/>
<keyword evidence="2" id="KW-0449">Lipoprotein</keyword>
<gene>
    <name evidence="2" type="ORF">SAMN04487991_3855</name>
</gene>
<dbReference type="SUPFAM" id="SSF159270">
    <property type="entry name" value="YmcC-like"/>
    <property type="match status" value="1"/>
</dbReference>
<evidence type="ECO:0000313" key="3">
    <source>
        <dbReference type="Proteomes" id="UP000199630"/>
    </source>
</evidence>
<reference evidence="3" key="1">
    <citation type="submission" date="2016-10" db="EMBL/GenBank/DDBJ databases">
        <authorList>
            <person name="Varghese N."/>
            <person name="Submissions S."/>
        </authorList>
    </citation>
    <scope>NUCLEOTIDE SEQUENCE [LARGE SCALE GENOMIC DNA]</scope>
    <source>
        <strain evidence="3">DSM 26471</strain>
    </source>
</reference>
<organism evidence="2 3">
    <name type="scientific">Celeribacter neptunius</name>
    <dbReference type="NCBI Taxonomy" id="588602"/>
    <lineage>
        <taxon>Bacteria</taxon>
        <taxon>Pseudomonadati</taxon>
        <taxon>Pseudomonadota</taxon>
        <taxon>Alphaproteobacteria</taxon>
        <taxon>Rhodobacterales</taxon>
        <taxon>Roseobacteraceae</taxon>
        <taxon>Celeribacter</taxon>
    </lineage>
</organism>
<evidence type="ECO:0000313" key="2">
    <source>
        <dbReference type="EMBL" id="SFK11150.1"/>
    </source>
</evidence>
<dbReference type="InterPro" id="IPR021308">
    <property type="entry name" value="GfcB"/>
</dbReference>
<proteinExistence type="predicted"/>